<dbReference type="PANTHER" id="PTHR42703:SF1">
    <property type="entry name" value="NA(+)_H(+) ANTIPORTER SUBUNIT D1"/>
    <property type="match status" value="1"/>
</dbReference>
<name>X1RJN8_9ZZZZ</name>
<dbReference type="GO" id="GO:0005886">
    <property type="term" value="C:plasma membrane"/>
    <property type="evidence" value="ECO:0007669"/>
    <property type="project" value="UniProtKB-SubCell"/>
</dbReference>
<evidence type="ECO:0000256" key="1">
    <source>
        <dbReference type="ARBA" id="ARBA00004651"/>
    </source>
</evidence>
<evidence type="ECO:0000256" key="3">
    <source>
        <dbReference type="ARBA" id="ARBA00022692"/>
    </source>
</evidence>
<dbReference type="EMBL" id="BARV01037931">
    <property type="protein sequence ID" value="GAI55779.1"/>
    <property type="molecule type" value="Genomic_DNA"/>
</dbReference>
<evidence type="ECO:0000256" key="2">
    <source>
        <dbReference type="ARBA" id="ARBA00022475"/>
    </source>
</evidence>
<proteinExistence type="predicted"/>
<feature type="transmembrane region" description="Helical" evidence="6">
    <location>
        <begin position="12"/>
        <end position="32"/>
    </location>
</feature>
<evidence type="ECO:0000256" key="5">
    <source>
        <dbReference type="ARBA" id="ARBA00023136"/>
    </source>
</evidence>
<dbReference type="PANTHER" id="PTHR42703">
    <property type="entry name" value="NADH DEHYDROGENASE"/>
    <property type="match status" value="1"/>
</dbReference>
<organism evidence="8">
    <name type="scientific">marine sediment metagenome</name>
    <dbReference type="NCBI Taxonomy" id="412755"/>
    <lineage>
        <taxon>unclassified sequences</taxon>
        <taxon>metagenomes</taxon>
        <taxon>ecological metagenomes</taxon>
    </lineage>
</organism>
<feature type="transmembrane region" description="Helical" evidence="6">
    <location>
        <begin position="119"/>
        <end position="136"/>
    </location>
</feature>
<feature type="transmembrane region" description="Helical" evidence="6">
    <location>
        <begin position="74"/>
        <end position="107"/>
    </location>
</feature>
<feature type="non-terminal residue" evidence="8">
    <location>
        <position position="175"/>
    </location>
</feature>
<gene>
    <name evidence="8" type="ORF">S06H3_58564</name>
</gene>
<dbReference type="InterPro" id="IPR001516">
    <property type="entry name" value="Proton_antipo_N"/>
</dbReference>
<keyword evidence="2" id="KW-1003">Cell membrane</keyword>
<feature type="transmembrane region" description="Helical" evidence="6">
    <location>
        <begin position="44"/>
        <end position="62"/>
    </location>
</feature>
<feature type="transmembrane region" description="Helical" evidence="6">
    <location>
        <begin position="142"/>
        <end position="161"/>
    </location>
</feature>
<reference evidence="8" key="1">
    <citation type="journal article" date="2014" name="Front. Microbiol.">
        <title>High frequency of phylogenetically diverse reductive dehalogenase-homologous genes in deep subseafloor sedimentary metagenomes.</title>
        <authorList>
            <person name="Kawai M."/>
            <person name="Futagami T."/>
            <person name="Toyoda A."/>
            <person name="Takaki Y."/>
            <person name="Nishi S."/>
            <person name="Hori S."/>
            <person name="Arai W."/>
            <person name="Tsubouchi T."/>
            <person name="Morono Y."/>
            <person name="Uchiyama I."/>
            <person name="Ito T."/>
            <person name="Fujiyama A."/>
            <person name="Inagaki F."/>
            <person name="Takami H."/>
        </authorList>
    </citation>
    <scope>NUCLEOTIDE SEQUENCE</scope>
    <source>
        <strain evidence="8">Expedition CK06-06</strain>
    </source>
</reference>
<evidence type="ECO:0000259" key="7">
    <source>
        <dbReference type="Pfam" id="PF00662"/>
    </source>
</evidence>
<feature type="domain" description="NADH-Ubiquinone oxidoreductase (complex I) chain 5 N-terminal" evidence="7">
    <location>
        <begin position="80"/>
        <end position="120"/>
    </location>
</feature>
<comment type="caution">
    <text evidence="8">The sequence shown here is derived from an EMBL/GenBank/DDBJ whole genome shotgun (WGS) entry which is preliminary data.</text>
</comment>
<sequence length="175" mass="19384">MMNLASLPVSHNLLPLFVAIPLGSAFLVSLLGKRVKGFSDTFSNVATFSLLSISLLSILLIKRFGTVVYKVGGWIPPIGICMVLDSLTSFMLVTINLIAFLVTIYSISYMKKYTAKWKFYTLFLLMLAGMNGVIVTGDMFNLFVFLEIAAISSYALVAFGVEREELEASFKYMVM</sequence>
<protein>
    <recommendedName>
        <fullName evidence="7">NADH-Ubiquinone oxidoreductase (complex I) chain 5 N-terminal domain-containing protein</fullName>
    </recommendedName>
</protein>
<comment type="subcellular location">
    <subcellularLocation>
        <location evidence="1">Cell membrane</location>
        <topology evidence="1">Multi-pass membrane protein</topology>
    </subcellularLocation>
</comment>
<keyword evidence="5 6" id="KW-0472">Membrane</keyword>
<keyword evidence="4 6" id="KW-1133">Transmembrane helix</keyword>
<evidence type="ECO:0000313" key="8">
    <source>
        <dbReference type="EMBL" id="GAI55779.1"/>
    </source>
</evidence>
<evidence type="ECO:0000256" key="6">
    <source>
        <dbReference type="SAM" id="Phobius"/>
    </source>
</evidence>
<evidence type="ECO:0000256" key="4">
    <source>
        <dbReference type="ARBA" id="ARBA00022989"/>
    </source>
</evidence>
<accession>X1RJN8</accession>
<dbReference type="InterPro" id="IPR050586">
    <property type="entry name" value="CPA3_Na-H_Antiporter_D"/>
</dbReference>
<dbReference type="Pfam" id="PF00662">
    <property type="entry name" value="Proton_antipo_N"/>
    <property type="match status" value="1"/>
</dbReference>
<keyword evidence="3 6" id="KW-0812">Transmembrane</keyword>
<dbReference type="AlphaFoldDB" id="X1RJN8"/>